<keyword evidence="1" id="KW-0812">Transmembrane</keyword>
<dbReference type="RefSeq" id="WP_147499056.1">
    <property type="nucleotide sequence ID" value="NZ_VOAV01000028.1"/>
</dbReference>
<sequence>MRIDRKFGFLAMELAFCGVKFGFLCSVLGWVANFCGLCFWVRWWNLDTTAEFGSGIWQW</sequence>
<dbReference type="Proteomes" id="UP000321599">
    <property type="component" value="Unassembled WGS sequence"/>
</dbReference>
<keyword evidence="3" id="KW-1185">Reference proteome</keyword>
<accession>A0ABY3G7D3</accession>
<protein>
    <recommendedName>
        <fullName evidence="4">Transmembrane protein</fullName>
    </recommendedName>
</protein>
<dbReference type="EMBL" id="VOAV01000028">
    <property type="protein sequence ID" value="TWO28269.1"/>
    <property type="molecule type" value="Genomic_DNA"/>
</dbReference>
<keyword evidence="1" id="KW-1133">Transmembrane helix</keyword>
<comment type="caution">
    <text evidence="2">The sequence shown here is derived from an EMBL/GenBank/DDBJ whole genome shotgun (WGS) entry which is preliminary data.</text>
</comment>
<gene>
    <name evidence="2" type="ORF">XK09_06275</name>
</gene>
<name>A0ABY3G7D3_9BACT</name>
<reference evidence="2 3" key="1">
    <citation type="submission" date="2019-07" db="EMBL/GenBank/DDBJ databases">
        <title>Rapid identification of Enteric Bacteria from Whole Genome Sequences (WGS) using Average Nucleotide Identity (ANI).</title>
        <authorList>
            <person name="Lane C."/>
        </authorList>
    </citation>
    <scope>NUCLEOTIDE SEQUENCE [LARGE SCALE GENOMIC DNA]</scope>
    <source>
        <strain evidence="2 3">2013D-9588</strain>
    </source>
</reference>
<evidence type="ECO:0008006" key="4">
    <source>
        <dbReference type="Google" id="ProtNLM"/>
    </source>
</evidence>
<evidence type="ECO:0000256" key="1">
    <source>
        <dbReference type="SAM" id="Phobius"/>
    </source>
</evidence>
<organism evidence="2 3">
    <name type="scientific">Campylobacter lanienae</name>
    <dbReference type="NCBI Taxonomy" id="75658"/>
    <lineage>
        <taxon>Bacteria</taxon>
        <taxon>Pseudomonadati</taxon>
        <taxon>Campylobacterota</taxon>
        <taxon>Epsilonproteobacteria</taxon>
        <taxon>Campylobacterales</taxon>
        <taxon>Campylobacteraceae</taxon>
        <taxon>Campylobacter</taxon>
    </lineage>
</organism>
<feature type="transmembrane region" description="Helical" evidence="1">
    <location>
        <begin position="21"/>
        <end position="43"/>
    </location>
</feature>
<proteinExistence type="predicted"/>
<keyword evidence="1" id="KW-0472">Membrane</keyword>
<evidence type="ECO:0000313" key="3">
    <source>
        <dbReference type="Proteomes" id="UP000321599"/>
    </source>
</evidence>
<evidence type="ECO:0000313" key="2">
    <source>
        <dbReference type="EMBL" id="TWO28269.1"/>
    </source>
</evidence>